<name>E0VFU8_PEDHC</name>
<dbReference type="CTD" id="8236646"/>
<dbReference type="RefSeq" id="XP_002424992.1">
    <property type="nucleotide sequence ID" value="XM_002424947.1"/>
</dbReference>
<dbReference type="HOGENOM" id="CLU_391448_0_0_1"/>
<sequence>MHSCEFYMDSDEDEIFFTCVKEKDQSLISIDEPGSEILKPKIVDSSNVNTLKSDCNITCANEDEFHSFTTIDTSIGLDHNYSYTKTKIDKSILDTPKSVVKADEDGGFLKVLSEIALVKAEMDNNKMDENKENKGFSIPEIKIINATPEKLSYQNVSKGITNDNSLNNIRDKSNKSKSKLHKDNLKIGKKNSNSVCESDFLNKENYQFDKNISNKGNSWPISLKLNKTPLCEKYCDNKKNKSNYEDDLITLEESKKEIKIPDSVKEFNEIVTHVSKESPEIIENNKLETYSANLTDNRDLNIIKNDKNTINKNISVIQNVNIEVKNNYCYTTEVEKKSCHYKLETEINEVITQKNVSVTERKYQYEIDKNVQENLSKIKNLNINSKPEIIIEDSEPNTKKLKIPTNYRFSKDARKILEVLKNNSTENSFNVTISELELENDEIPSVLSESLLRLDESMILKNYNLPTVNNETPIMKNNTLMTSNKQTLTDSNIKDYMGSTPLKSNKTPTASVSKIPVFEYKTSNIASKKPKTIRMTPFKTASGISSSNSKFRNVRNIASPINAYIHNKPTALIVNVKTDVNNKNKNLRNELNGKSTKSEIQKNFKKTSCNDLPFVEFKSATPYNIEKSGESRLPRLAPNLQKLIGSTSPKVLKHKGRFFMKSPAVKPPPTCNDTTIMADINEVSVMVSQAAQKTYFNENRLVHNS</sequence>
<reference evidence="3" key="3">
    <citation type="submission" date="2021-02" db="UniProtKB">
        <authorList>
            <consortium name="EnsemblMetazoa"/>
        </authorList>
    </citation>
    <scope>IDENTIFICATION</scope>
    <source>
        <strain evidence="3">USDA</strain>
    </source>
</reference>
<organism>
    <name type="scientific">Pediculus humanus subsp. corporis</name>
    <name type="common">Body louse</name>
    <dbReference type="NCBI Taxonomy" id="121224"/>
    <lineage>
        <taxon>Eukaryota</taxon>
        <taxon>Metazoa</taxon>
        <taxon>Ecdysozoa</taxon>
        <taxon>Arthropoda</taxon>
        <taxon>Hexapoda</taxon>
        <taxon>Insecta</taxon>
        <taxon>Pterygota</taxon>
        <taxon>Neoptera</taxon>
        <taxon>Paraneoptera</taxon>
        <taxon>Psocodea</taxon>
        <taxon>Troctomorpha</taxon>
        <taxon>Phthiraptera</taxon>
        <taxon>Anoplura</taxon>
        <taxon>Pediculidae</taxon>
        <taxon>Pediculus</taxon>
    </lineage>
</organism>
<evidence type="ECO:0000313" key="2">
    <source>
        <dbReference type="EMBL" id="EEB12254.1"/>
    </source>
</evidence>
<proteinExistence type="predicted"/>
<keyword evidence="4" id="KW-1185">Reference proteome</keyword>
<evidence type="ECO:0000313" key="4">
    <source>
        <dbReference type="Proteomes" id="UP000009046"/>
    </source>
</evidence>
<evidence type="ECO:0000256" key="1">
    <source>
        <dbReference type="SAM" id="MobiDB-lite"/>
    </source>
</evidence>
<dbReference type="KEGG" id="phu:Phum_PHUM168050"/>
<dbReference type="EnsemblMetazoa" id="PHUM168050-RA">
    <property type="protein sequence ID" value="PHUM168050-PA"/>
    <property type="gene ID" value="PHUM168050"/>
</dbReference>
<protein>
    <submittedName>
        <fullName evidence="2">DNA double-strand break repair Rad50 ATPase, putative</fullName>
    </submittedName>
</protein>
<dbReference type="GeneID" id="8236646"/>
<dbReference type="AlphaFoldDB" id="E0VFU8"/>
<dbReference type="EMBL" id="AAZO01001952">
    <property type="status" value="NOT_ANNOTATED_CDS"/>
    <property type="molecule type" value="Genomic_DNA"/>
</dbReference>
<accession>E0VFU8</accession>
<reference evidence="2" key="1">
    <citation type="submission" date="2007-04" db="EMBL/GenBank/DDBJ databases">
        <title>Annotation of Pediculus humanus corporis strain USDA.</title>
        <authorList>
            <person name="Kirkness E."/>
            <person name="Hannick L."/>
            <person name="Hass B."/>
            <person name="Bruggner R."/>
            <person name="Lawson D."/>
            <person name="Bidwell S."/>
            <person name="Joardar V."/>
            <person name="Caler E."/>
            <person name="Walenz B."/>
            <person name="Inman J."/>
            <person name="Schobel S."/>
            <person name="Galinsky K."/>
            <person name="Amedeo P."/>
            <person name="Strausberg R."/>
        </authorList>
    </citation>
    <scope>NUCLEOTIDE SEQUENCE</scope>
    <source>
        <strain evidence="2">USDA</strain>
    </source>
</reference>
<feature type="region of interest" description="Disordered" evidence="1">
    <location>
        <begin position="162"/>
        <end position="181"/>
    </location>
</feature>
<evidence type="ECO:0000313" key="3">
    <source>
        <dbReference type="EnsemblMetazoa" id="PHUM168050-PA"/>
    </source>
</evidence>
<gene>
    <name evidence="3" type="primary">8236646</name>
    <name evidence="2" type="ORF">Phum_PHUM168050</name>
</gene>
<reference evidence="2" key="2">
    <citation type="submission" date="2007-04" db="EMBL/GenBank/DDBJ databases">
        <title>The genome of the human body louse.</title>
        <authorList>
            <consortium name="The Human Body Louse Genome Consortium"/>
            <person name="Kirkness E."/>
            <person name="Walenz B."/>
            <person name="Hass B."/>
            <person name="Bruggner R."/>
            <person name="Strausberg R."/>
        </authorList>
    </citation>
    <scope>NUCLEOTIDE SEQUENCE</scope>
    <source>
        <strain evidence="2">USDA</strain>
    </source>
</reference>
<dbReference type="VEuPathDB" id="VectorBase:PHUM168050"/>
<dbReference type="InParanoid" id="E0VFU8"/>
<dbReference type="EMBL" id="DS235124">
    <property type="protein sequence ID" value="EEB12254.1"/>
    <property type="molecule type" value="Genomic_DNA"/>
</dbReference>
<dbReference type="Proteomes" id="UP000009046">
    <property type="component" value="Unassembled WGS sequence"/>
</dbReference>